<reference evidence="1 2" key="1">
    <citation type="submission" date="2020-11" db="EMBL/GenBank/DDBJ databases">
        <title>The genome sequence of Erythrobacter sp. 6D36.</title>
        <authorList>
            <person name="Liu Y."/>
        </authorList>
    </citation>
    <scope>NUCLEOTIDE SEQUENCE [LARGE SCALE GENOMIC DNA]</scope>
    <source>
        <strain evidence="1 2">6D36</strain>
    </source>
</reference>
<dbReference type="AlphaFoldDB" id="A0A7S8IVN7"/>
<gene>
    <name evidence="1" type="ORF">IRL76_06155</name>
</gene>
<evidence type="ECO:0000313" key="2">
    <source>
        <dbReference type="Proteomes" id="UP000594459"/>
    </source>
</evidence>
<accession>A0A7S8IVN7</accession>
<organism evidence="1 2">
    <name type="scientific">Qipengyuania soli</name>
    <dbReference type="NCBI Taxonomy" id="2782568"/>
    <lineage>
        <taxon>Bacteria</taxon>
        <taxon>Pseudomonadati</taxon>
        <taxon>Pseudomonadota</taxon>
        <taxon>Alphaproteobacteria</taxon>
        <taxon>Sphingomonadales</taxon>
        <taxon>Erythrobacteraceae</taxon>
        <taxon>Qipengyuania</taxon>
    </lineage>
</organism>
<sequence length="141" mass="14118">MKYAILLAATAALAACGSKEEAPPTPVETTAADTTMDATATGDMAGSYEIKMADGTVVMETINSDGTYVDATADGTETERGTWRQDGAKMCFDPAGDAPEACFTGGAPGPDGSFQVTDGDGKVVSTVRKVDATAAAPAPAG</sequence>
<name>A0A7S8IVN7_9SPHN</name>
<dbReference type="RefSeq" id="WP_200983907.1">
    <property type="nucleotide sequence ID" value="NZ_CP064654.1"/>
</dbReference>
<dbReference type="Proteomes" id="UP000594459">
    <property type="component" value="Chromosome"/>
</dbReference>
<protein>
    <submittedName>
        <fullName evidence="1">Uncharacterized protein</fullName>
    </submittedName>
</protein>
<evidence type="ECO:0000313" key="1">
    <source>
        <dbReference type="EMBL" id="QPD00113.1"/>
    </source>
</evidence>
<proteinExistence type="predicted"/>
<dbReference type="PROSITE" id="PS51257">
    <property type="entry name" value="PROKAR_LIPOPROTEIN"/>
    <property type="match status" value="1"/>
</dbReference>
<keyword evidence="2" id="KW-1185">Reference proteome</keyword>
<dbReference type="EMBL" id="CP064654">
    <property type="protein sequence ID" value="QPD00113.1"/>
    <property type="molecule type" value="Genomic_DNA"/>
</dbReference>
<dbReference type="KEGG" id="qso:IRL76_06155"/>